<dbReference type="EMBL" id="JAUHQA010000001">
    <property type="protein sequence ID" value="MDN4479766.1"/>
    <property type="molecule type" value="Genomic_DNA"/>
</dbReference>
<evidence type="ECO:0000313" key="3">
    <source>
        <dbReference type="Proteomes" id="UP001172708"/>
    </source>
</evidence>
<keyword evidence="3" id="KW-1185">Reference proteome</keyword>
<protein>
    <submittedName>
        <fullName evidence="2">DUF559 domain-containing protein</fullName>
    </submittedName>
</protein>
<evidence type="ECO:0000259" key="1">
    <source>
        <dbReference type="Pfam" id="PF04480"/>
    </source>
</evidence>
<dbReference type="SUPFAM" id="SSF52980">
    <property type="entry name" value="Restriction endonuclease-like"/>
    <property type="match status" value="1"/>
</dbReference>
<reference evidence="2" key="1">
    <citation type="submission" date="2023-06" db="EMBL/GenBank/DDBJ databases">
        <title>Egi l300058.</title>
        <authorList>
            <person name="Gao L."/>
            <person name="Fang B.-Z."/>
            <person name="Li W.-J."/>
        </authorList>
    </citation>
    <scope>NUCLEOTIDE SEQUENCE</scope>
    <source>
        <strain evidence="2">EGI L300058</strain>
    </source>
</reference>
<organism evidence="2 3">
    <name type="scientific">Demequina muriae</name>
    <dbReference type="NCBI Taxonomy" id="3051664"/>
    <lineage>
        <taxon>Bacteria</taxon>
        <taxon>Bacillati</taxon>
        <taxon>Actinomycetota</taxon>
        <taxon>Actinomycetes</taxon>
        <taxon>Micrococcales</taxon>
        <taxon>Demequinaceae</taxon>
        <taxon>Demequina</taxon>
    </lineage>
</organism>
<gene>
    <name evidence="2" type="ORF">QQX02_02335</name>
</gene>
<dbReference type="Proteomes" id="UP001172708">
    <property type="component" value="Unassembled WGS sequence"/>
</dbReference>
<proteinExistence type="predicted"/>
<dbReference type="InterPro" id="IPR007569">
    <property type="entry name" value="DUF559"/>
</dbReference>
<dbReference type="Gene3D" id="3.40.960.10">
    <property type="entry name" value="VSR Endonuclease"/>
    <property type="match status" value="1"/>
</dbReference>
<evidence type="ECO:0000313" key="2">
    <source>
        <dbReference type="EMBL" id="MDN4479766.1"/>
    </source>
</evidence>
<sequence length="175" mass="19669">MATVAPPIAAVQAFGDLPVSRRGEALFHPLRAGVVSPEDLRDAVEIVPRVRGRKDFLRLLDAVAAGAESWLEAEGMRRVFNTTEFAQLLPQHVLDVDGVRYRADLYDTNTRTVIELDGSQFHDSSPRRVRDLRRDAALASIGILTIRLSYRDVVERPEWCRRTVRAALDARAKRP</sequence>
<comment type="caution">
    <text evidence="2">The sequence shown here is derived from an EMBL/GenBank/DDBJ whole genome shotgun (WGS) entry which is preliminary data.</text>
</comment>
<dbReference type="RefSeq" id="WP_301140973.1">
    <property type="nucleotide sequence ID" value="NZ_JAUHQA010000001.1"/>
</dbReference>
<dbReference type="InterPro" id="IPR011335">
    <property type="entry name" value="Restrct_endonuc-II-like"/>
</dbReference>
<accession>A0ABT8GES9</accession>
<feature type="domain" description="DUF559" evidence="1">
    <location>
        <begin position="100"/>
        <end position="160"/>
    </location>
</feature>
<name>A0ABT8GES9_9MICO</name>
<dbReference type="Pfam" id="PF04480">
    <property type="entry name" value="DUF559"/>
    <property type="match status" value="1"/>
</dbReference>